<keyword evidence="2" id="KW-1185">Reference proteome</keyword>
<evidence type="ECO:0000313" key="2">
    <source>
        <dbReference type="Proteomes" id="UP000024635"/>
    </source>
</evidence>
<dbReference type="AlphaFoldDB" id="A0A016SPD7"/>
<name>A0A016SPD7_9BILA</name>
<evidence type="ECO:0000313" key="1">
    <source>
        <dbReference type="EMBL" id="EYB92184.1"/>
    </source>
</evidence>
<gene>
    <name evidence="1" type="primary">Acey_s0197.g1584</name>
    <name evidence="1" type="ORF">Y032_0197g1584</name>
</gene>
<comment type="caution">
    <text evidence="1">The sequence shown here is derived from an EMBL/GenBank/DDBJ whole genome shotgun (WGS) entry which is preliminary data.</text>
</comment>
<dbReference type="Proteomes" id="UP000024635">
    <property type="component" value="Unassembled WGS sequence"/>
</dbReference>
<proteinExistence type="predicted"/>
<dbReference type="EMBL" id="JARK01001533">
    <property type="protein sequence ID" value="EYB92184.1"/>
    <property type="molecule type" value="Genomic_DNA"/>
</dbReference>
<accession>A0A016SPD7</accession>
<reference evidence="2" key="1">
    <citation type="journal article" date="2015" name="Nat. Genet.">
        <title>The genome and transcriptome of the zoonotic hookworm Ancylostoma ceylanicum identify infection-specific gene families.</title>
        <authorList>
            <person name="Schwarz E.M."/>
            <person name="Hu Y."/>
            <person name="Antoshechkin I."/>
            <person name="Miller M.M."/>
            <person name="Sternberg P.W."/>
            <person name="Aroian R.V."/>
        </authorList>
    </citation>
    <scope>NUCLEOTIDE SEQUENCE</scope>
    <source>
        <strain evidence="2">HY135</strain>
    </source>
</reference>
<protein>
    <submittedName>
        <fullName evidence="1">Uncharacterized protein</fullName>
    </submittedName>
</protein>
<sequence length="78" mass="9279">MMYVKSEKKNGQKPLLLRQNVILTWTRFPDRKQGGSGEVVLSRSYYRQNKYFRVAKPWRTLSKLPLRNEGSRTTGREF</sequence>
<organism evidence="1 2">
    <name type="scientific">Ancylostoma ceylanicum</name>
    <dbReference type="NCBI Taxonomy" id="53326"/>
    <lineage>
        <taxon>Eukaryota</taxon>
        <taxon>Metazoa</taxon>
        <taxon>Ecdysozoa</taxon>
        <taxon>Nematoda</taxon>
        <taxon>Chromadorea</taxon>
        <taxon>Rhabditida</taxon>
        <taxon>Rhabditina</taxon>
        <taxon>Rhabditomorpha</taxon>
        <taxon>Strongyloidea</taxon>
        <taxon>Ancylostomatidae</taxon>
        <taxon>Ancylostomatinae</taxon>
        <taxon>Ancylostoma</taxon>
    </lineage>
</organism>